<accession>A0A0B7ASX8</accession>
<name>A0A0B7ASX8_9EUPU</name>
<dbReference type="EMBL" id="HACG01036211">
    <property type="protein sequence ID" value="CEK83076.1"/>
    <property type="molecule type" value="Transcribed_RNA"/>
</dbReference>
<proteinExistence type="predicted"/>
<reference evidence="1" key="1">
    <citation type="submission" date="2014-12" db="EMBL/GenBank/DDBJ databases">
        <title>Insight into the proteome of Arion vulgaris.</title>
        <authorList>
            <person name="Aradska J."/>
            <person name="Bulat T."/>
            <person name="Smidak R."/>
            <person name="Sarate P."/>
            <person name="Gangsoo J."/>
            <person name="Sialana F."/>
            <person name="Bilban M."/>
            <person name="Lubec G."/>
        </authorList>
    </citation>
    <scope>NUCLEOTIDE SEQUENCE</scope>
    <source>
        <tissue evidence="1">Skin</tissue>
    </source>
</reference>
<evidence type="ECO:0000313" key="1">
    <source>
        <dbReference type="EMBL" id="CEK83076.1"/>
    </source>
</evidence>
<organism evidence="1">
    <name type="scientific">Arion vulgaris</name>
    <dbReference type="NCBI Taxonomy" id="1028688"/>
    <lineage>
        <taxon>Eukaryota</taxon>
        <taxon>Metazoa</taxon>
        <taxon>Spiralia</taxon>
        <taxon>Lophotrochozoa</taxon>
        <taxon>Mollusca</taxon>
        <taxon>Gastropoda</taxon>
        <taxon>Heterobranchia</taxon>
        <taxon>Euthyneura</taxon>
        <taxon>Panpulmonata</taxon>
        <taxon>Eupulmonata</taxon>
        <taxon>Stylommatophora</taxon>
        <taxon>Helicina</taxon>
        <taxon>Arionoidea</taxon>
        <taxon>Arionidae</taxon>
        <taxon>Arion</taxon>
    </lineage>
</organism>
<gene>
    <name evidence="1" type="primary">ORF135090</name>
</gene>
<sequence>MAVERVKLIFTKYSRQGGMPFLQRHQATWGKGSAMKSMYMYILVLLKGT</sequence>
<dbReference type="AlphaFoldDB" id="A0A0B7ASX8"/>
<protein>
    <submittedName>
        <fullName evidence="1">Uncharacterized protein</fullName>
    </submittedName>
</protein>